<dbReference type="PRINTS" id="PR00081">
    <property type="entry name" value="GDHRDH"/>
</dbReference>
<dbReference type="OrthoDB" id="9793345at2"/>
<protein>
    <submittedName>
        <fullName evidence="4">Fatty acyl-CoA reductase</fullName>
    </submittedName>
</protein>
<dbReference type="EMBL" id="CDGG01000001">
    <property type="protein sequence ID" value="CEI83813.1"/>
    <property type="molecule type" value="Genomic_DNA"/>
</dbReference>
<dbReference type="InterPro" id="IPR002347">
    <property type="entry name" value="SDR_fam"/>
</dbReference>
<dbReference type="PRINTS" id="PR00080">
    <property type="entry name" value="SDRFAMILY"/>
</dbReference>
<dbReference type="InterPro" id="IPR036291">
    <property type="entry name" value="NAD(P)-bd_dom_sf"/>
</dbReference>
<dbReference type="PROSITE" id="PS00061">
    <property type="entry name" value="ADH_SHORT"/>
    <property type="match status" value="1"/>
</dbReference>
<reference evidence="4 5" key="1">
    <citation type="submission" date="2014-11" db="EMBL/GenBank/DDBJ databases">
        <authorList>
            <person name="Urmite Genomes Urmite Genomes"/>
        </authorList>
    </citation>
    <scope>NUCLEOTIDE SEQUENCE [LARGE SCALE GENOMIC DNA]</scope>
    <source>
        <strain evidence="4 5">Oc5</strain>
    </source>
</reference>
<dbReference type="PANTHER" id="PTHR44196:SF1">
    <property type="entry name" value="DEHYDROGENASE_REDUCTASE SDR FAMILY MEMBER 7B"/>
    <property type="match status" value="1"/>
</dbReference>
<dbReference type="PANTHER" id="PTHR44196">
    <property type="entry name" value="DEHYDROGENASE/REDUCTASE SDR FAMILY MEMBER 7B"/>
    <property type="match status" value="1"/>
</dbReference>
<dbReference type="Proteomes" id="UP000040453">
    <property type="component" value="Unassembled WGS sequence"/>
</dbReference>
<accession>A0A0A1ML85</accession>
<dbReference type="Pfam" id="PF00106">
    <property type="entry name" value="adh_short"/>
    <property type="match status" value="1"/>
</dbReference>
<keyword evidence="2" id="KW-0560">Oxidoreductase</keyword>
<dbReference type="InterPro" id="IPR020904">
    <property type="entry name" value="Sc_DH/Rdtase_CS"/>
</dbReference>
<comment type="similarity">
    <text evidence="1 3">Belongs to the short-chain dehydrogenases/reductases (SDR) family.</text>
</comment>
<proteinExistence type="inferred from homology"/>
<name>A0A0A1ML85_9BACI</name>
<keyword evidence="5" id="KW-1185">Reference proteome</keyword>
<evidence type="ECO:0000256" key="1">
    <source>
        <dbReference type="ARBA" id="ARBA00006484"/>
    </source>
</evidence>
<dbReference type="AlphaFoldDB" id="A0A0A1ML85"/>
<dbReference type="GO" id="GO:0016020">
    <property type="term" value="C:membrane"/>
    <property type="evidence" value="ECO:0007669"/>
    <property type="project" value="TreeGrafter"/>
</dbReference>
<dbReference type="GO" id="GO:0016491">
    <property type="term" value="F:oxidoreductase activity"/>
    <property type="evidence" value="ECO:0007669"/>
    <property type="project" value="UniProtKB-KW"/>
</dbReference>
<dbReference type="Gene3D" id="3.40.50.720">
    <property type="entry name" value="NAD(P)-binding Rossmann-like Domain"/>
    <property type="match status" value="1"/>
</dbReference>
<evidence type="ECO:0000256" key="3">
    <source>
        <dbReference type="RuleBase" id="RU000363"/>
    </source>
</evidence>
<dbReference type="RefSeq" id="WP_042534263.1">
    <property type="nucleotide sequence ID" value="NZ_CAXOIH010000007.1"/>
</dbReference>
<gene>
    <name evidence="4" type="primary">acr1</name>
    <name evidence="4" type="ORF">BN997_03734</name>
</gene>
<dbReference type="STRING" id="545501.BN997_03734"/>
<sequence length="268" mass="30129">MRIGRNHFVKDKKIIVTGASKGIGRGIAIEIAAHGGIPILIARSQELLQELADEIEANNGICRVYPIDRFSREAIEEQINDMLETEKRIHGLINNAGFGVFDSIEELNMDEVEEMFQVNVLAGMQYAKAFLPHFLQFKGKSHIINIVSQAAKLPTPKAAGYAASKHAMLGFTNVLRQETRGSSLTVTSVNLGPVKTNFFEMADKEGKYQQNVEKYMLSPEKVASKVVHSLFSNRREINMPWWMEAGSILYRLFPGLMEKLLQSQFDKK</sequence>
<organism evidence="4 5">
    <name type="scientific">Oceanobacillus oncorhynchi</name>
    <dbReference type="NCBI Taxonomy" id="545501"/>
    <lineage>
        <taxon>Bacteria</taxon>
        <taxon>Bacillati</taxon>
        <taxon>Bacillota</taxon>
        <taxon>Bacilli</taxon>
        <taxon>Bacillales</taxon>
        <taxon>Bacillaceae</taxon>
        <taxon>Oceanobacillus</taxon>
    </lineage>
</organism>
<evidence type="ECO:0000313" key="5">
    <source>
        <dbReference type="Proteomes" id="UP000040453"/>
    </source>
</evidence>
<dbReference type="SUPFAM" id="SSF51735">
    <property type="entry name" value="NAD(P)-binding Rossmann-fold domains"/>
    <property type="match status" value="1"/>
</dbReference>
<evidence type="ECO:0000256" key="2">
    <source>
        <dbReference type="ARBA" id="ARBA00023002"/>
    </source>
</evidence>
<evidence type="ECO:0000313" key="4">
    <source>
        <dbReference type="EMBL" id="CEI83813.1"/>
    </source>
</evidence>